<gene>
    <name evidence="1" type="ORF">KV396_04830</name>
</gene>
<accession>A0ABY4INL2</accession>
<dbReference type="EMBL" id="CP078077">
    <property type="protein sequence ID" value="UPL13840.1"/>
    <property type="molecule type" value="Genomic_DNA"/>
</dbReference>
<dbReference type="Proteomes" id="UP000831963">
    <property type="component" value="Chromosome"/>
</dbReference>
<dbReference type="RefSeq" id="WP_247957026.1">
    <property type="nucleotide sequence ID" value="NZ_CP078077.1"/>
</dbReference>
<evidence type="ECO:0000313" key="1">
    <source>
        <dbReference type="EMBL" id="UPL13840.1"/>
    </source>
</evidence>
<evidence type="ECO:0000313" key="2">
    <source>
        <dbReference type="Proteomes" id="UP000831963"/>
    </source>
</evidence>
<reference evidence="1 2" key="1">
    <citation type="submission" date="2021-06" db="EMBL/GenBank/DDBJ databases">
        <title>Genome-based taxonomic framework of Microbacterium strains isolated from marine environment, the description of four new species and reclassification of four preexisting species.</title>
        <authorList>
            <person name="Lee S.D."/>
            <person name="Kim S.-M."/>
            <person name="Byeon Y.-S."/>
            <person name="Yang H.L."/>
            <person name="Kim I.S."/>
        </authorList>
    </citation>
    <scope>NUCLEOTIDE SEQUENCE [LARGE SCALE GENOMIC DNA]</scope>
    <source>
        <strain evidence="1 2">SSW1-36</strain>
    </source>
</reference>
<sequence length="113" mass="12211">MTPFQSARLTVHEDGTAMLEDFPSGAWDGESEPGCIDFEGESLTGWADWEFLSEGELQISSAEGAFSIYADSGLFGSIGWGDFFLYGCDGMQFGFSVRTQVILPGERDGDESG</sequence>
<proteinExistence type="predicted"/>
<name>A0ABY4INL2_9MICO</name>
<keyword evidence="2" id="KW-1185">Reference proteome</keyword>
<organism evidence="1 2">
    <name type="scientific">Microbacterium galbinum</name>
    <dbReference type="NCBI Taxonomy" id="2851646"/>
    <lineage>
        <taxon>Bacteria</taxon>
        <taxon>Bacillati</taxon>
        <taxon>Actinomycetota</taxon>
        <taxon>Actinomycetes</taxon>
        <taxon>Micrococcales</taxon>
        <taxon>Microbacteriaceae</taxon>
        <taxon>Microbacterium</taxon>
    </lineage>
</organism>
<protein>
    <submittedName>
        <fullName evidence="1">Uncharacterized protein</fullName>
    </submittedName>
</protein>